<dbReference type="PANTHER" id="PTHR30204">
    <property type="entry name" value="REDOX-CYCLING DRUG-SENSING TRANSCRIPTIONAL ACTIVATOR SOXR"/>
    <property type="match status" value="1"/>
</dbReference>
<reference evidence="4 5" key="1">
    <citation type="submission" date="2023-12" db="EMBL/GenBank/DDBJ databases">
        <title>Description of Novel Strain Fulvimarina sp. 2208YS6-2-32 isolated from Uroteuthis (Photololigo) edulis.</title>
        <authorList>
            <person name="Park J.-S."/>
        </authorList>
    </citation>
    <scope>NUCLEOTIDE SEQUENCE [LARGE SCALE GENOMIC DNA]</scope>
    <source>
        <strain evidence="4 5">2208YS6-2-32</strain>
    </source>
</reference>
<feature type="region of interest" description="Disordered" evidence="2">
    <location>
        <begin position="114"/>
        <end position="163"/>
    </location>
</feature>
<dbReference type="RefSeq" id="WP_322187098.1">
    <property type="nucleotide sequence ID" value="NZ_JAXLPB010000003.1"/>
</dbReference>
<keyword evidence="5" id="KW-1185">Reference proteome</keyword>
<organism evidence="4 5">
    <name type="scientific">Fulvimarina uroteuthidis</name>
    <dbReference type="NCBI Taxonomy" id="3098149"/>
    <lineage>
        <taxon>Bacteria</taxon>
        <taxon>Pseudomonadati</taxon>
        <taxon>Pseudomonadota</taxon>
        <taxon>Alphaproteobacteria</taxon>
        <taxon>Hyphomicrobiales</taxon>
        <taxon>Aurantimonadaceae</taxon>
        <taxon>Fulvimarina</taxon>
    </lineage>
</organism>
<sequence>MSEKSDDAFKSIGEVATELKIPQHVLRFWETRFPQVRPLKRGGGRRYYRPEDVALLHGIRFLLYAKGFTIKGVQRLLREQGARFVAATATGELRPDTTVASHADAWDTSAATAATPDVPDDFDLTAPPEPPVPAVRPAPVANSAPDEYEDYPDRRERPQRRSVVGSLLGRRLVQSDAGNLTAEQSERLQEVIIDLLECKRLLDQVR</sequence>
<name>A0ABU5I481_9HYPH</name>
<evidence type="ECO:0000259" key="3">
    <source>
        <dbReference type="PROSITE" id="PS50937"/>
    </source>
</evidence>
<keyword evidence="1" id="KW-0238">DNA-binding</keyword>
<evidence type="ECO:0000256" key="2">
    <source>
        <dbReference type="SAM" id="MobiDB-lite"/>
    </source>
</evidence>
<dbReference type="Gene3D" id="1.10.1660.10">
    <property type="match status" value="1"/>
</dbReference>
<accession>A0ABU5I481</accession>
<dbReference type="Pfam" id="PF13411">
    <property type="entry name" value="MerR_1"/>
    <property type="match status" value="1"/>
</dbReference>
<dbReference type="PROSITE" id="PS50937">
    <property type="entry name" value="HTH_MERR_2"/>
    <property type="match status" value="1"/>
</dbReference>
<feature type="compositionally biased region" description="Pro residues" evidence="2">
    <location>
        <begin position="127"/>
        <end position="136"/>
    </location>
</feature>
<dbReference type="PANTHER" id="PTHR30204:SF15">
    <property type="entry name" value="BLL5018 PROTEIN"/>
    <property type="match status" value="1"/>
</dbReference>
<dbReference type="InterPro" id="IPR009061">
    <property type="entry name" value="DNA-bd_dom_put_sf"/>
</dbReference>
<dbReference type="SUPFAM" id="SSF46955">
    <property type="entry name" value="Putative DNA-binding domain"/>
    <property type="match status" value="1"/>
</dbReference>
<dbReference type="CDD" id="cd04765">
    <property type="entry name" value="HTH_MlrA-like_sg2"/>
    <property type="match status" value="1"/>
</dbReference>
<dbReference type="InterPro" id="IPR000551">
    <property type="entry name" value="MerR-type_HTH_dom"/>
</dbReference>
<evidence type="ECO:0000313" key="5">
    <source>
        <dbReference type="Proteomes" id="UP001294412"/>
    </source>
</evidence>
<dbReference type="InterPro" id="IPR047057">
    <property type="entry name" value="MerR_fam"/>
</dbReference>
<feature type="domain" description="HTH merR-type" evidence="3">
    <location>
        <begin position="11"/>
        <end position="79"/>
    </location>
</feature>
<proteinExistence type="predicted"/>
<dbReference type="EMBL" id="JAXLPB010000003">
    <property type="protein sequence ID" value="MDY8109614.1"/>
    <property type="molecule type" value="Genomic_DNA"/>
</dbReference>
<protein>
    <submittedName>
        <fullName evidence="4">MerR family transcriptional regulator</fullName>
    </submittedName>
</protein>
<dbReference type="Proteomes" id="UP001294412">
    <property type="component" value="Unassembled WGS sequence"/>
</dbReference>
<dbReference type="SMART" id="SM00422">
    <property type="entry name" value="HTH_MERR"/>
    <property type="match status" value="1"/>
</dbReference>
<comment type="caution">
    <text evidence="4">The sequence shown here is derived from an EMBL/GenBank/DDBJ whole genome shotgun (WGS) entry which is preliminary data.</text>
</comment>
<gene>
    <name evidence="4" type="ORF">U0C82_10740</name>
</gene>
<evidence type="ECO:0000313" key="4">
    <source>
        <dbReference type="EMBL" id="MDY8109614.1"/>
    </source>
</evidence>
<evidence type="ECO:0000256" key="1">
    <source>
        <dbReference type="ARBA" id="ARBA00023125"/>
    </source>
</evidence>